<accession>A0A0M0LST2</accession>
<proteinExistence type="predicted"/>
<gene>
    <name evidence="1" type="ORF">Ctob_016114</name>
</gene>
<dbReference type="Proteomes" id="UP000037460">
    <property type="component" value="Unassembled WGS sequence"/>
</dbReference>
<protein>
    <submittedName>
        <fullName evidence="1">Uncharacterized protein</fullName>
    </submittedName>
</protein>
<name>A0A0M0LST2_9EUKA</name>
<organism evidence="1 2">
    <name type="scientific">Chrysochromulina tobinii</name>
    <dbReference type="NCBI Taxonomy" id="1460289"/>
    <lineage>
        <taxon>Eukaryota</taxon>
        <taxon>Haptista</taxon>
        <taxon>Haptophyta</taxon>
        <taxon>Prymnesiophyceae</taxon>
        <taxon>Prymnesiales</taxon>
        <taxon>Chrysochromulinaceae</taxon>
        <taxon>Chrysochromulina</taxon>
    </lineage>
</organism>
<evidence type="ECO:0000313" key="2">
    <source>
        <dbReference type="Proteomes" id="UP000037460"/>
    </source>
</evidence>
<keyword evidence="2" id="KW-1185">Reference proteome</keyword>
<reference evidence="2" key="1">
    <citation type="journal article" date="2015" name="PLoS Genet.">
        <title>Genome Sequence and Transcriptome Analyses of Chrysochromulina tobin: Metabolic Tools for Enhanced Algal Fitness in the Prominent Order Prymnesiales (Haptophyceae).</title>
        <authorList>
            <person name="Hovde B.T."/>
            <person name="Deodato C.R."/>
            <person name="Hunsperger H.M."/>
            <person name="Ryken S.A."/>
            <person name="Yost W."/>
            <person name="Jha R.K."/>
            <person name="Patterson J."/>
            <person name="Monnat R.J. Jr."/>
            <person name="Barlow S.B."/>
            <person name="Starkenburg S.R."/>
            <person name="Cattolico R.A."/>
        </authorList>
    </citation>
    <scope>NUCLEOTIDE SEQUENCE</scope>
    <source>
        <strain evidence="2">CCMP291</strain>
    </source>
</reference>
<sequence length="104" mass="11388">MLAPMTPRQFTAWADAQCGGVRRTRPAPRYVIEQGLKEDGSKRLRCIDDDRASGVNDATGEVESVDLISPVWVVMVVVAIAARYMAAGIQMTRCIVALDDYSTI</sequence>
<evidence type="ECO:0000313" key="1">
    <source>
        <dbReference type="EMBL" id="KOO53818.1"/>
    </source>
</evidence>
<dbReference type="AlphaFoldDB" id="A0A0M0LST2"/>
<comment type="caution">
    <text evidence="1">The sequence shown here is derived from an EMBL/GenBank/DDBJ whole genome shotgun (WGS) entry which is preliminary data.</text>
</comment>
<dbReference type="EMBL" id="JWZX01000047">
    <property type="protein sequence ID" value="KOO53818.1"/>
    <property type="molecule type" value="Genomic_DNA"/>
</dbReference>